<gene>
    <name evidence="3" type="ORF">OKIOD_LOCUS12795</name>
</gene>
<name>A0ABN7SZJ4_OIKDI</name>
<evidence type="ECO:0000256" key="1">
    <source>
        <dbReference type="SAM" id="MobiDB-lite"/>
    </source>
</evidence>
<sequence length="103" mass="12184">MMFLRVILFSLTSAMVIRTSDLPNSQPDESWFRTGRSAEPSYRPSRRMNSQPQRFSRFTPDEITLEECYEIIKSEFLQGSYENPLEECEGIHRMMLKIITDRL</sequence>
<feature type="region of interest" description="Disordered" evidence="1">
    <location>
        <begin position="25"/>
        <end position="54"/>
    </location>
</feature>
<dbReference type="EMBL" id="OU015567">
    <property type="protein sequence ID" value="CAG5109502.1"/>
    <property type="molecule type" value="Genomic_DNA"/>
</dbReference>
<keyword evidence="4" id="KW-1185">Reference proteome</keyword>
<feature type="chain" id="PRO_5045514479" evidence="2">
    <location>
        <begin position="20"/>
        <end position="103"/>
    </location>
</feature>
<protein>
    <submittedName>
        <fullName evidence="3">Oidioi.mRNA.OKI2018_I69.chr2.g4030.t1.cds</fullName>
    </submittedName>
</protein>
<keyword evidence="2" id="KW-0732">Signal</keyword>
<organism evidence="3 4">
    <name type="scientific">Oikopleura dioica</name>
    <name type="common">Tunicate</name>
    <dbReference type="NCBI Taxonomy" id="34765"/>
    <lineage>
        <taxon>Eukaryota</taxon>
        <taxon>Metazoa</taxon>
        <taxon>Chordata</taxon>
        <taxon>Tunicata</taxon>
        <taxon>Appendicularia</taxon>
        <taxon>Copelata</taxon>
        <taxon>Oikopleuridae</taxon>
        <taxon>Oikopleura</taxon>
    </lineage>
</organism>
<evidence type="ECO:0000256" key="2">
    <source>
        <dbReference type="SAM" id="SignalP"/>
    </source>
</evidence>
<feature type="signal peptide" evidence="2">
    <location>
        <begin position="1"/>
        <end position="19"/>
    </location>
</feature>
<proteinExistence type="predicted"/>
<reference evidence="3 4" key="1">
    <citation type="submission" date="2021-04" db="EMBL/GenBank/DDBJ databases">
        <authorList>
            <person name="Bliznina A."/>
        </authorList>
    </citation>
    <scope>NUCLEOTIDE SEQUENCE [LARGE SCALE GENOMIC DNA]</scope>
</reference>
<evidence type="ECO:0000313" key="4">
    <source>
        <dbReference type="Proteomes" id="UP001158576"/>
    </source>
</evidence>
<evidence type="ECO:0000313" key="3">
    <source>
        <dbReference type="EMBL" id="CAG5109502.1"/>
    </source>
</evidence>
<dbReference type="Proteomes" id="UP001158576">
    <property type="component" value="Chromosome 2"/>
</dbReference>
<accession>A0ABN7SZJ4</accession>